<evidence type="ECO:0000256" key="3">
    <source>
        <dbReference type="ARBA" id="ARBA00022452"/>
    </source>
</evidence>
<dbReference type="InterPro" id="IPR011662">
    <property type="entry name" value="Secretin/TonB_short_N"/>
</dbReference>
<evidence type="ECO:0000256" key="4">
    <source>
        <dbReference type="ARBA" id="ARBA00022692"/>
    </source>
</evidence>
<dbReference type="NCBIfam" id="TIGR04057">
    <property type="entry name" value="SusC_RagA_signa"/>
    <property type="match status" value="1"/>
</dbReference>
<keyword evidence="2 7" id="KW-0813">Transport</keyword>
<keyword evidence="11" id="KW-1185">Reference proteome</keyword>
<feature type="domain" description="TonB-dependent receptor plug" evidence="9">
    <location>
        <begin position="234"/>
        <end position="340"/>
    </location>
</feature>
<comment type="subcellular location">
    <subcellularLocation>
        <location evidence="1 7">Cell outer membrane</location>
        <topology evidence="1 7">Multi-pass membrane protein</topology>
    </subcellularLocation>
</comment>
<dbReference type="EMBL" id="CP046401">
    <property type="protein sequence ID" value="QGY43321.1"/>
    <property type="molecule type" value="Genomic_DNA"/>
</dbReference>
<dbReference type="Gene3D" id="3.55.50.30">
    <property type="match status" value="1"/>
</dbReference>
<evidence type="ECO:0000256" key="1">
    <source>
        <dbReference type="ARBA" id="ARBA00004571"/>
    </source>
</evidence>
<dbReference type="NCBIfam" id="TIGR04056">
    <property type="entry name" value="OMP_RagA_SusC"/>
    <property type="match status" value="1"/>
</dbReference>
<dbReference type="InterPro" id="IPR008969">
    <property type="entry name" value="CarboxyPept-like_regulatory"/>
</dbReference>
<dbReference type="InterPro" id="IPR012910">
    <property type="entry name" value="Plug_dom"/>
</dbReference>
<dbReference type="InterPro" id="IPR036942">
    <property type="entry name" value="Beta-barrel_TonB_sf"/>
</dbReference>
<name>A0A6I6JLV3_9BACT</name>
<evidence type="ECO:0000256" key="6">
    <source>
        <dbReference type="ARBA" id="ARBA00023237"/>
    </source>
</evidence>
<dbReference type="Pfam" id="PF13715">
    <property type="entry name" value="CarbopepD_reg_2"/>
    <property type="match status" value="1"/>
</dbReference>
<comment type="similarity">
    <text evidence="7">Belongs to the TonB-dependent receptor family.</text>
</comment>
<evidence type="ECO:0000313" key="10">
    <source>
        <dbReference type="EMBL" id="QGY43321.1"/>
    </source>
</evidence>
<dbReference type="Gene3D" id="2.40.170.20">
    <property type="entry name" value="TonB-dependent receptor, beta-barrel domain"/>
    <property type="match status" value="1"/>
</dbReference>
<dbReference type="Pfam" id="PF07715">
    <property type="entry name" value="Plug"/>
    <property type="match status" value="1"/>
</dbReference>
<dbReference type="SUPFAM" id="SSF56935">
    <property type="entry name" value="Porins"/>
    <property type="match status" value="1"/>
</dbReference>
<organism evidence="10 11">
    <name type="scientific">Maribellus comscasis</name>
    <dbReference type="NCBI Taxonomy" id="2681766"/>
    <lineage>
        <taxon>Bacteria</taxon>
        <taxon>Pseudomonadati</taxon>
        <taxon>Bacteroidota</taxon>
        <taxon>Bacteroidia</taxon>
        <taxon>Marinilabiliales</taxon>
        <taxon>Prolixibacteraceae</taxon>
        <taxon>Maribellus</taxon>
    </lineage>
</organism>
<dbReference type="Proteomes" id="UP000428260">
    <property type="component" value="Chromosome"/>
</dbReference>
<evidence type="ECO:0000259" key="8">
    <source>
        <dbReference type="Pfam" id="PF07660"/>
    </source>
</evidence>
<evidence type="ECO:0000256" key="7">
    <source>
        <dbReference type="PROSITE-ProRule" id="PRU01360"/>
    </source>
</evidence>
<dbReference type="SUPFAM" id="SSF49464">
    <property type="entry name" value="Carboxypeptidase regulatory domain-like"/>
    <property type="match status" value="1"/>
</dbReference>
<dbReference type="InterPro" id="IPR023996">
    <property type="entry name" value="TonB-dep_OMP_SusC/RagA"/>
</dbReference>
<dbReference type="InterPro" id="IPR037066">
    <property type="entry name" value="Plug_dom_sf"/>
</dbReference>
<keyword evidence="3 7" id="KW-1134">Transmembrane beta strand</keyword>
<dbReference type="Pfam" id="PF07660">
    <property type="entry name" value="STN"/>
    <property type="match status" value="1"/>
</dbReference>
<feature type="domain" description="Secretin/TonB short N-terminal" evidence="8">
    <location>
        <begin position="75"/>
        <end position="124"/>
    </location>
</feature>
<dbReference type="PROSITE" id="PS52016">
    <property type="entry name" value="TONB_DEPENDENT_REC_3"/>
    <property type="match status" value="1"/>
</dbReference>
<reference evidence="10 11" key="1">
    <citation type="submission" date="2019-11" db="EMBL/GenBank/DDBJ databases">
        <authorList>
            <person name="Zheng R.K."/>
            <person name="Sun C.M."/>
        </authorList>
    </citation>
    <scope>NUCLEOTIDE SEQUENCE [LARGE SCALE GENOMIC DNA]</scope>
    <source>
        <strain evidence="10 11">WC007</strain>
    </source>
</reference>
<dbReference type="KEGG" id="mcos:GM418_06505"/>
<keyword evidence="6 7" id="KW-0998">Cell outer membrane</keyword>
<dbReference type="InterPro" id="IPR023997">
    <property type="entry name" value="TonB-dep_OMP_SusC/RagA_CS"/>
</dbReference>
<gene>
    <name evidence="10" type="ORF">GM418_06505</name>
</gene>
<sequence>MYYKLMKKNYENRSWLDPVLKKILLAMKLATVIILISIMHVSASVYSQTTKLSLSMQETTIKEVLQKIESMSEFRFIYQNEKVDLNTKVNVQFKNESVEHILDEIFKKREVEYSITENNLILIKSGGEASNKNRLDSEFIEQKTISGKVTDSSGLPLPGVTVVVKGTTQGTVTNADGEYNLINVPAGATIQFSFVGMITQELAIGDQTNIDLVMEADAIGIEEVVAVGYGTMRKSDLTGSVMRANSETIKQRPNISVLQSLRGSLPGLNVGQVNQAGEEPDFSIRGRTSISGQGTPLIVVDGVIFRGSLNDINPNDIKSVDVLKDASSAAIYGSQASNGVVIITTNDGENTEGKPTINFSSFYSFNEPAKDFKLESPEEFMTRMANADLFNSRTEESGYLEPNPDYNPTSEFRTNEQVDAYNNGQTTDWKDLLTNDRMASQGYNLSISNRTNRSGYFISAGFSEEAGYMINENYSRWNTRINIDNSVTSWLDVGIQSFMTASDYSGYDLSPSEIFKQTPYSPAFKEDGSYVENANGLDINPLYLKDTDDFDKRMNLFGNVYADIKLPFIKGLSFKTNYNRNYRIENYYIFKIYGNSFQGAGSKLHEIYNNWANDNILSYKNVFNRKHKVDITLVQGYEKRAYSSTEGSAKSFITDVLGYNSLQSGSSELQSVTTQAWEEQSVYSMGRVFYGYDNKYLFTGTIRRDGFSGFSTANKFGVFPSMSFAWVASEESFLKEELPWLDLLKVRISYGSNGNRTIGRYQTLARVEGEFGYLDENGTSLYEQSITKLASQNLKWETTTGINFGIDFAILNQRLFGAVEYYSSNTEDLLYNVDIPGISRYETFPDNLGKLANHGFEFSLSSINANTRDFRWESSVTFSMNRNELKELLGRDDNGDGVEDDLVSEGLFIGESLNAIYTYETDGSLWQMDDDIPSTATLGSYKIINQDDDETITPDDRKIIGTTDPLFRLGINNKVKYKNWLLTFFINSIVGNDSYYLGADNMTGFNAVNSQILYTRTFPSGLDYWLPENPNAKYQKLLISVPSGLQASPYIPRTFVRLQDVMLSYNFNSEFLKRIEIQNLKLYFNGKNLFTITKWPGWDPETGEGITMGGRPVTRSYSFGIELTF</sequence>
<accession>A0A6I6JLV3</accession>
<protein>
    <submittedName>
        <fullName evidence="10">SusC/RagA family TonB-linked outer membrane protein</fullName>
    </submittedName>
</protein>
<evidence type="ECO:0000259" key="9">
    <source>
        <dbReference type="Pfam" id="PF07715"/>
    </source>
</evidence>
<dbReference type="GO" id="GO:0009279">
    <property type="term" value="C:cell outer membrane"/>
    <property type="evidence" value="ECO:0007669"/>
    <property type="project" value="UniProtKB-SubCell"/>
</dbReference>
<evidence type="ECO:0000256" key="2">
    <source>
        <dbReference type="ARBA" id="ARBA00022448"/>
    </source>
</evidence>
<dbReference type="AlphaFoldDB" id="A0A6I6JLV3"/>
<keyword evidence="4 7" id="KW-0812">Transmembrane</keyword>
<dbReference type="InterPro" id="IPR039426">
    <property type="entry name" value="TonB-dep_rcpt-like"/>
</dbReference>
<proteinExistence type="inferred from homology"/>
<evidence type="ECO:0000313" key="11">
    <source>
        <dbReference type="Proteomes" id="UP000428260"/>
    </source>
</evidence>
<evidence type="ECO:0000256" key="5">
    <source>
        <dbReference type="ARBA" id="ARBA00023136"/>
    </source>
</evidence>
<dbReference type="Gene3D" id="2.60.40.1120">
    <property type="entry name" value="Carboxypeptidase-like, regulatory domain"/>
    <property type="match status" value="1"/>
</dbReference>
<keyword evidence="5 7" id="KW-0472">Membrane</keyword>
<dbReference type="Gene3D" id="2.170.130.10">
    <property type="entry name" value="TonB-dependent receptor, plug domain"/>
    <property type="match status" value="1"/>
</dbReference>